<keyword evidence="2" id="KW-0677">Repeat</keyword>
<dbReference type="SMART" id="SM00367">
    <property type="entry name" value="LRR_CC"/>
    <property type="match status" value="8"/>
</dbReference>
<dbReference type="Gene3D" id="3.80.10.10">
    <property type="entry name" value="Ribonuclease Inhibitor"/>
    <property type="match status" value="2"/>
</dbReference>
<dbReference type="PROSITE" id="PS51450">
    <property type="entry name" value="LRR"/>
    <property type="match status" value="6"/>
</dbReference>
<dbReference type="Pfam" id="PF17776">
    <property type="entry name" value="NLRC4_HD2"/>
    <property type="match status" value="1"/>
</dbReference>
<evidence type="ECO:0000256" key="3">
    <source>
        <dbReference type="ARBA" id="ARBA00022741"/>
    </source>
</evidence>
<dbReference type="PROSITE" id="PS50837">
    <property type="entry name" value="NACHT"/>
    <property type="match status" value="1"/>
</dbReference>
<proteinExistence type="predicted"/>
<dbReference type="SUPFAM" id="SSF52540">
    <property type="entry name" value="P-loop containing nucleoside triphosphate hydrolases"/>
    <property type="match status" value="1"/>
</dbReference>
<evidence type="ECO:0000259" key="6">
    <source>
        <dbReference type="PROSITE" id="PS50853"/>
    </source>
</evidence>
<reference evidence="7 8" key="1">
    <citation type="submission" date="2024-02" db="EMBL/GenBank/DDBJ databases">
        <title>Chromosome-level genome assembly of the Eurasian Minnow (Phoxinus phoxinus).</title>
        <authorList>
            <person name="Oriowo T.O."/>
            <person name="Martin S."/>
            <person name="Stange M."/>
            <person name="Chrysostomakis Y."/>
            <person name="Brown T."/>
            <person name="Winkler S."/>
            <person name="Kukowka S."/>
            <person name="Myers E.W."/>
            <person name="Bohne A."/>
        </authorList>
    </citation>
    <scope>NUCLEOTIDE SEQUENCE [LARGE SCALE GENOMIC DNA]</scope>
    <source>
        <strain evidence="7">ZFMK-TIS-60720</strain>
        <tissue evidence="7">Whole Organism</tissue>
    </source>
</reference>
<dbReference type="Pfam" id="PF21109">
    <property type="entry name" value="Stonustoxin_helical"/>
    <property type="match status" value="1"/>
</dbReference>
<dbReference type="EMBL" id="JAYKXH010000025">
    <property type="protein sequence ID" value="KAK7121156.1"/>
    <property type="molecule type" value="Genomic_DNA"/>
</dbReference>
<keyword evidence="3" id="KW-0547">Nucleotide-binding</keyword>
<name>A0AAN9C3J8_9TELE</name>
<dbReference type="FunFam" id="3.80.10.10:FF:000782">
    <property type="entry name" value="Si:ch211-196h16.4"/>
    <property type="match status" value="1"/>
</dbReference>
<keyword evidence="1" id="KW-0433">Leucine-rich repeat</keyword>
<evidence type="ECO:0000259" key="5">
    <source>
        <dbReference type="PROSITE" id="PS50837"/>
    </source>
</evidence>
<dbReference type="Pfam" id="PF05729">
    <property type="entry name" value="NACHT"/>
    <property type="match status" value="1"/>
</dbReference>
<dbReference type="InterPro" id="IPR013783">
    <property type="entry name" value="Ig-like_fold"/>
</dbReference>
<dbReference type="SMART" id="SM00364">
    <property type="entry name" value="LRR_BAC"/>
    <property type="match status" value="5"/>
</dbReference>
<dbReference type="Proteomes" id="UP001364617">
    <property type="component" value="Unassembled WGS sequence"/>
</dbReference>
<dbReference type="InterPro" id="IPR040581">
    <property type="entry name" value="Thioredoxin_11"/>
</dbReference>
<dbReference type="PANTHER" id="PTHR24106">
    <property type="entry name" value="NACHT, LRR AND CARD DOMAINS-CONTAINING"/>
    <property type="match status" value="1"/>
</dbReference>
<dbReference type="Pfam" id="PF18078">
    <property type="entry name" value="Thioredoxin_11"/>
    <property type="match status" value="1"/>
</dbReference>
<dbReference type="GO" id="GO:0005524">
    <property type="term" value="F:ATP binding"/>
    <property type="evidence" value="ECO:0007669"/>
    <property type="project" value="UniProtKB-KW"/>
</dbReference>
<dbReference type="SMART" id="SM00368">
    <property type="entry name" value="LRR_RI"/>
    <property type="match status" value="14"/>
</dbReference>
<dbReference type="InterPro" id="IPR036116">
    <property type="entry name" value="FN3_sf"/>
</dbReference>
<evidence type="ECO:0000256" key="4">
    <source>
        <dbReference type="ARBA" id="ARBA00022840"/>
    </source>
</evidence>
<organism evidence="7 8">
    <name type="scientific">Phoxinus phoxinus</name>
    <name type="common">Eurasian minnow</name>
    <dbReference type="NCBI Taxonomy" id="58324"/>
    <lineage>
        <taxon>Eukaryota</taxon>
        <taxon>Metazoa</taxon>
        <taxon>Chordata</taxon>
        <taxon>Craniata</taxon>
        <taxon>Vertebrata</taxon>
        <taxon>Euteleostomi</taxon>
        <taxon>Actinopterygii</taxon>
        <taxon>Neopterygii</taxon>
        <taxon>Teleostei</taxon>
        <taxon>Ostariophysi</taxon>
        <taxon>Cypriniformes</taxon>
        <taxon>Leuciscidae</taxon>
        <taxon>Phoxininae</taxon>
        <taxon>Phoxinus</taxon>
    </lineage>
</organism>
<dbReference type="CDD" id="cd00116">
    <property type="entry name" value="LRR_RI"/>
    <property type="match status" value="1"/>
</dbReference>
<dbReference type="CDD" id="cd00063">
    <property type="entry name" value="FN3"/>
    <property type="match status" value="1"/>
</dbReference>
<dbReference type="InterPro" id="IPR048997">
    <property type="entry name" value="Stonustoxin-like_helical"/>
</dbReference>
<dbReference type="InterPro" id="IPR041267">
    <property type="entry name" value="NLRP_HD2"/>
</dbReference>
<comment type="caution">
    <text evidence="7">The sequence shown here is derived from an EMBL/GenBank/DDBJ whole genome shotgun (WGS) entry which is preliminary data.</text>
</comment>
<gene>
    <name evidence="7" type="ORF">R3I93_022292</name>
</gene>
<sequence>MAAVGVNVIETAALGRPFQLGMLYDCRKDALIPGITLWDQEKLQQSLRVRPQINTNIKVTASDSIQEKSALLNIDGSLKLSVLGGLVNVTGAAKYLNDTKKSFKQQRLTLHYHSTSRFEELSMNNLAPENIVYRNVLDNDAATHVVTAVLYGADACFVFDREVSSDEKIKTVEGEAKVAFEKLKLISVDANANLKMNDTQKDAVQKFTCTFYGDVQLPSNPTSFEDALKVFTDLPNLLGEKKELAVPLRVWLFPLDKLLSKASKLQKDISMDLIIKTESVIESLSTIEMKCSDLLEDSPASTFTEFHDKILQMKQNCYMYKLRLMKKLGSLLPNIRGDVMKETDLNDLLEEHDESPFRGRDLAEWLKERERESNIIKSVLRQLRDAGAQLEDNIDLILMDLEVGNLVCYTFTSLDWSDVLLHKQTIYLNPSTNVETDENSPDPEQKSWLTPEILKTLRSNLKIFKNLIDSQERKPAKFIVSSKEMKNNPGSCILLYESECDEAVCFIPPSKPARPISEEIKDNSVVLKVPPSCPETVELRLQYKHNQGIYIGWPSKPVLKDQLSVTLTDLREGAVYEIRCAARGKINYTVYSDVTKIVTEKKSSLNTGIGLKGEGHSIPSTTAESCRSPGPQPSCQLSETFKLRLMEELRYLNEEISPGRRQLLNDVFIERHITEEPDSHFNNNKEIISNNIFETRTVLMKGEAGIGKTVTVQKFILDWAEEKSNHDIEYIFLIPFQKLNIIGETVKECGFMELLQRCCENTEHLNPESRIMLIFDGLNEFKVPLDFQTTKKIEDPTKPASVSDLLTNLMMGNLLPNARIWITSRPAAANQIPAGFIDRVTEIQGFDDEQKEEYFRKSISDPIMADKVISHIHKSPRISSMCYSPDYCRIIAAIPEEIFSTGGSDFPKTLTQMYSKLLLAQTEPIPERRETVIALGRIAFDMLVNANSLFCEDKLSAERVKASSSIIKVIDEKRKSFCFVSPRTQEFLAALYATDVINGGNPLPLGDLSSLNLELGEQSFTHCDSLQKVMNIALKKQMDLFFCFLLGFRLESSQTALKGLLTQGRSSSSSQEIIQHIKTMIMNSSSENAAECSLLFDCVKELDDRYLIQEMKTQLKSGLRLSPDPSSALMSVLLNSEEKRDEIKDHQSEELKLRPVVKTSGEHELRSCGFSDGGCAVLRSALISNPSLLRELDLSENNITDSEMKQLSALLEHPQCKLEKLGLRSCGISDGGCADLRSALRSNLSLRELDLSGNNITDSGVMQLSELLAHPQCKLQKLGLRSFHIRDRGCAVLSSALRLNPAHLRELDLSENNITELGVKMLSALLADPQCKLEKLGLRSCDVSDGGCAVLSSALISNLSLRELDLSENNITYSGVEKISTLLKHSQCKLQKLKLRSCRVRDEVWPYLSSALSLRELDLSENNIKDSGVKCLSYLLADHRQCNLEKLGLRSCQIKDEGCADLSSALRSNPSHLRELDLSKNNITDLGIKQLSDLLKHPQCKLEKLEIRSCYISDGGCADLRSALRSNPSHLRELDLSKNNITDSGIKQLSDLLKHPQCKLEKLEIRSCYISNRGCADLSSALRSNPSHLRELDLSENVITDSGIKQLSALLEDPRYKLEKLGH</sequence>
<evidence type="ECO:0008006" key="9">
    <source>
        <dbReference type="Google" id="ProtNLM"/>
    </source>
</evidence>
<protein>
    <recommendedName>
        <fullName evidence="9">NACHT, LRR and PYD domains-containing protein 12-like</fullName>
    </recommendedName>
</protein>
<dbReference type="InterPro" id="IPR027417">
    <property type="entry name" value="P-loop_NTPase"/>
</dbReference>
<feature type="domain" description="Fibronectin type-III" evidence="6">
    <location>
        <begin position="511"/>
        <end position="602"/>
    </location>
</feature>
<dbReference type="InterPro" id="IPR006553">
    <property type="entry name" value="Leu-rich_rpt_Cys-con_subtyp"/>
</dbReference>
<dbReference type="InterPro" id="IPR051261">
    <property type="entry name" value="NLR"/>
</dbReference>
<accession>A0AAN9C3J8</accession>
<evidence type="ECO:0000313" key="8">
    <source>
        <dbReference type="Proteomes" id="UP001364617"/>
    </source>
</evidence>
<dbReference type="InterPro" id="IPR007111">
    <property type="entry name" value="NACHT_NTPase"/>
</dbReference>
<dbReference type="SUPFAM" id="SSF49265">
    <property type="entry name" value="Fibronectin type III"/>
    <property type="match status" value="1"/>
</dbReference>
<dbReference type="InterPro" id="IPR032675">
    <property type="entry name" value="LRR_dom_sf"/>
</dbReference>
<evidence type="ECO:0000256" key="1">
    <source>
        <dbReference type="ARBA" id="ARBA00022614"/>
    </source>
</evidence>
<feature type="domain" description="NACHT" evidence="5">
    <location>
        <begin position="696"/>
        <end position="828"/>
    </location>
</feature>
<dbReference type="Gene3D" id="2.60.40.10">
    <property type="entry name" value="Immunoglobulins"/>
    <property type="match status" value="1"/>
</dbReference>
<dbReference type="Gene3D" id="3.40.50.300">
    <property type="entry name" value="P-loop containing nucleotide triphosphate hydrolases"/>
    <property type="match status" value="1"/>
</dbReference>
<dbReference type="SUPFAM" id="SSF52047">
    <property type="entry name" value="RNI-like"/>
    <property type="match status" value="2"/>
</dbReference>
<dbReference type="PROSITE" id="PS50853">
    <property type="entry name" value="FN3"/>
    <property type="match status" value="1"/>
</dbReference>
<keyword evidence="8" id="KW-1185">Reference proteome</keyword>
<evidence type="ECO:0000313" key="7">
    <source>
        <dbReference type="EMBL" id="KAK7121156.1"/>
    </source>
</evidence>
<dbReference type="Pfam" id="PF13516">
    <property type="entry name" value="LRR_6"/>
    <property type="match status" value="9"/>
</dbReference>
<dbReference type="InterPro" id="IPR003961">
    <property type="entry name" value="FN3_dom"/>
</dbReference>
<evidence type="ECO:0000256" key="2">
    <source>
        <dbReference type="ARBA" id="ARBA00022737"/>
    </source>
</evidence>
<keyword evidence="4" id="KW-0067">ATP-binding</keyword>
<dbReference type="InterPro" id="IPR001611">
    <property type="entry name" value="Leu-rich_rpt"/>
</dbReference>